<gene>
    <name evidence="2" type="ORF">KN1_11070</name>
</gene>
<dbReference type="Gene3D" id="6.20.390.10">
    <property type="match status" value="1"/>
</dbReference>
<dbReference type="PROSITE" id="PS00028">
    <property type="entry name" value="ZINC_FINGER_C2H2_1"/>
    <property type="match status" value="1"/>
</dbReference>
<dbReference type="InterPro" id="IPR013087">
    <property type="entry name" value="Znf_C2H2_type"/>
</dbReference>
<keyword evidence="3" id="KW-1185">Reference proteome</keyword>
<organism evidence="2 3">
    <name type="scientific">Stygiolobus caldivivus</name>
    <dbReference type="NCBI Taxonomy" id="2824673"/>
    <lineage>
        <taxon>Archaea</taxon>
        <taxon>Thermoproteota</taxon>
        <taxon>Thermoprotei</taxon>
        <taxon>Sulfolobales</taxon>
        <taxon>Sulfolobaceae</taxon>
        <taxon>Stygiolobus</taxon>
    </lineage>
</organism>
<evidence type="ECO:0000313" key="3">
    <source>
        <dbReference type="Proteomes" id="UP000825123"/>
    </source>
</evidence>
<evidence type="ECO:0000259" key="1">
    <source>
        <dbReference type="PROSITE" id="PS50157"/>
    </source>
</evidence>
<dbReference type="EMBL" id="AP024597">
    <property type="protein sequence ID" value="BCU69810.1"/>
    <property type="molecule type" value="Genomic_DNA"/>
</dbReference>
<accession>A0A8D5ZIY6</accession>
<dbReference type="PROSITE" id="PS50157">
    <property type="entry name" value="ZINC_FINGER_C2H2_2"/>
    <property type="match status" value="1"/>
</dbReference>
<dbReference type="KEGG" id="csty:KN1_11070"/>
<dbReference type="GeneID" id="66162847"/>
<name>A0A8D5ZIY6_9CREN</name>
<dbReference type="InterPro" id="IPR036236">
    <property type="entry name" value="Znf_C2H2_sf"/>
</dbReference>
<dbReference type="SMART" id="SM00355">
    <property type="entry name" value="ZnF_C2H2"/>
    <property type="match status" value="2"/>
</dbReference>
<dbReference type="SUPFAM" id="SSF57667">
    <property type="entry name" value="beta-beta-alpha zinc fingers"/>
    <property type="match status" value="1"/>
</dbReference>
<dbReference type="RefSeq" id="WP_221289841.1">
    <property type="nucleotide sequence ID" value="NZ_AP024597.1"/>
</dbReference>
<evidence type="ECO:0000313" key="2">
    <source>
        <dbReference type="EMBL" id="BCU69810.1"/>
    </source>
</evidence>
<feature type="domain" description="C2H2-type" evidence="1">
    <location>
        <begin position="75"/>
        <end position="104"/>
    </location>
</feature>
<dbReference type="Gene3D" id="3.30.160.60">
    <property type="entry name" value="Classic Zinc Finger"/>
    <property type="match status" value="1"/>
</dbReference>
<dbReference type="AlphaFoldDB" id="A0A8D5ZIY6"/>
<dbReference type="InterPro" id="IPR041661">
    <property type="entry name" value="ZN622/Rei1/Reh1_Znf-C2H2"/>
</dbReference>
<protein>
    <recommendedName>
        <fullName evidence="1">C2H2-type domain-containing protein</fullName>
    </recommendedName>
</protein>
<proteinExistence type="predicted"/>
<reference evidence="2 3" key="1">
    <citation type="submission" date="2021-04" db="EMBL/GenBank/DDBJ databases">
        <title>Complete genome sequence of Stygiolobus sp. KN-1.</title>
        <authorList>
            <person name="Nakamura K."/>
            <person name="Sakai H."/>
            <person name="Kurosawa N."/>
        </authorList>
    </citation>
    <scope>NUCLEOTIDE SEQUENCE [LARGE SCALE GENOMIC DNA]</scope>
    <source>
        <strain evidence="2 3">KN-1</strain>
    </source>
</reference>
<dbReference type="Pfam" id="PF12756">
    <property type="entry name" value="zf-C2H2_2"/>
    <property type="match status" value="1"/>
</dbReference>
<dbReference type="Proteomes" id="UP000825123">
    <property type="component" value="Chromosome"/>
</dbReference>
<sequence>MDKSIDKNLQTKKSSKNKTISFHISLEEYEAYKKLSIEQKRLIRAIVKILVKNPQLLEEYNYVYKFLTAKSISPYVCPLCLVPFSSLTALKNHLRYAEHTKVCPICHKEFTSTEATLDHVCKKHNICIS</sequence>
<dbReference type="Pfam" id="PF22034">
    <property type="entry name" value="B129_C2H2-zf"/>
    <property type="match status" value="1"/>
</dbReference>
<dbReference type="InterPro" id="IPR054177">
    <property type="entry name" value="B129_C2H2-Znf"/>
</dbReference>